<feature type="transmembrane region" description="Helical" evidence="1">
    <location>
        <begin position="108"/>
        <end position="128"/>
    </location>
</feature>
<keyword evidence="1" id="KW-1133">Transmembrane helix</keyword>
<evidence type="ECO:0000256" key="1">
    <source>
        <dbReference type="SAM" id="Phobius"/>
    </source>
</evidence>
<protein>
    <recommendedName>
        <fullName evidence="4">DUF4175 domain-containing protein</fullName>
    </recommendedName>
</protein>
<reference evidence="3" key="1">
    <citation type="submission" date="2017-10" db="EMBL/GenBank/DDBJ databases">
        <title>Completed PacBio SMRT sequence of Methylosinus trichosporium OB3b reveals presence of a third large plasmid.</title>
        <authorList>
            <person name="Charles T.C."/>
            <person name="Lynch M.D.J."/>
            <person name="Heil J.R."/>
            <person name="Cheng J."/>
        </authorList>
    </citation>
    <scope>NUCLEOTIDE SEQUENCE [LARGE SCALE GENOMIC DNA]</scope>
    <source>
        <strain evidence="3">OB3b</strain>
    </source>
</reference>
<dbReference type="EMBL" id="CP023737">
    <property type="protein sequence ID" value="ATQ68871.1"/>
    <property type="molecule type" value="Genomic_DNA"/>
</dbReference>
<feature type="transmembrane region" description="Helical" evidence="1">
    <location>
        <begin position="7"/>
        <end position="32"/>
    </location>
</feature>
<dbReference type="RefSeq" id="WP_003612088.1">
    <property type="nucleotide sequence ID" value="NZ_ADVE02000001.1"/>
</dbReference>
<keyword evidence="1" id="KW-0472">Membrane</keyword>
<feature type="transmembrane region" description="Helical" evidence="1">
    <location>
        <begin position="44"/>
        <end position="64"/>
    </location>
</feature>
<dbReference type="STRING" id="595536.GCA_000178815_02371"/>
<dbReference type="Proteomes" id="UP000230709">
    <property type="component" value="Chromosome"/>
</dbReference>
<keyword evidence="3" id="KW-1185">Reference proteome</keyword>
<sequence>MIIFGPLLVITGIGFFCWLLFTLAVFALPFYAGLTVGSWAFHTGAGWLGGAIVGVIAAGVTFGVGQLALAFVPWTWLRLAIVIVYAAPATVAGYYATHGIAQMAMPSATWQMIFSLVGAAAVGITAFIRITGATPPGREETRLARA</sequence>
<accession>A0A2D2D1I6</accession>
<dbReference type="KEGG" id="mtw:CQW49_13995"/>
<feature type="transmembrane region" description="Helical" evidence="1">
    <location>
        <begin position="76"/>
        <end position="96"/>
    </location>
</feature>
<name>A0A2D2D1I6_METT3</name>
<keyword evidence="1" id="KW-0812">Transmembrane</keyword>
<gene>
    <name evidence="2" type="ORF">CQW49_13995</name>
</gene>
<dbReference type="AlphaFoldDB" id="A0A2D2D1I6"/>
<evidence type="ECO:0000313" key="3">
    <source>
        <dbReference type="Proteomes" id="UP000230709"/>
    </source>
</evidence>
<evidence type="ECO:0000313" key="2">
    <source>
        <dbReference type="EMBL" id="ATQ68871.1"/>
    </source>
</evidence>
<proteinExistence type="predicted"/>
<evidence type="ECO:0008006" key="4">
    <source>
        <dbReference type="Google" id="ProtNLM"/>
    </source>
</evidence>
<organism evidence="2 3">
    <name type="scientific">Methylosinus trichosporium (strain ATCC 35070 / NCIMB 11131 / UNIQEM 75 / OB3b)</name>
    <dbReference type="NCBI Taxonomy" id="595536"/>
    <lineage>
        <taxon>Bacteria</taxon>
        <taxon>Pseudomonadati</taxon>
        <taxon>Pseudomonadota</taxon>
        <taxon>Alphaproteobacteria</taxon>
        <taxon>Hyphomicrobiales</taxon>
        <taxon>Methylocystaceae</taxon>
        <taxon>Methylosinus</taxon>
    </lineage>
</organism>